<evidence type="ECO:0000313" key="4">
    <source>
        <dbReference type="Proteomes" id="UP000052020"/>
    </source>
</evidence>
<dbReference type="InterPro" id="IPR032790">
    <property type="entry name" value="GDE_C"/>
</dbReference>
<gene>
    <name evidence="3" type="ORF">AMK68_05600</name>
</gene>
<name>A0A0S7XHE3_9BACT</name>
<dbReference type="SUPFAM" id="SSF48208">
    <property type="entry name" value="Six-hairpin glycosidases"/>
    <property type="match status" value="1"/>
</dbReference>
<dbReference type="Gene3D" id="1.50.10.10">
    <property type="match status" value="1"/>
</dbReference>
<evidence type="ECO:0000259" key="1">
    <source>
        <dbReference type="Pfam" id="PF06202"/>
    </source>
</evidence>
<sequence>MRVPRDRLHDFDAACCLEWLVGNAIGGYASSTVTGANTRRYHGLLIASVAPLTRLLVVSKVEEEIAIGGARTALSSNEYPDVVHPTGYRHLSEFRLDPFPIWRYEIDNTIIEKRVLMARGRNLAFVRYHLLSSPTPVALYLRPLVNCRDHHGDTRAHSIDFKQSHTSQATGDTVALTAPGLPGPLRIAADRGRYRAEAHWFHDMVYRRERERGLVDREDHFSPGEFVVELAPNDSVILALALGEAAIPSNMSTEERRAREHVDALAARLPDERARSLAAAADSFVITRPGDGAPTLIAGYHWFGDWGRDAMIALPGLCLVTGRLTEARRILGTFAGALHNGLVPNRFLEAGGTDYNAADASLWFVNAVWKYAQYVDDDAAVRELLPAVKDVVAAYRDGTDFGIGMDADGLIHASAPGLQLTWMDAKVGNWVVTPRRGRPVEINALWYHALCCLAELEARVGERSTDDWEALARRVAAAFRRKFWFAEGGYLYAVIADDGS</sequence>
<dbReference type="PANTHER" id="PTHR10569:SF2">
    <property type="entry name" value="GLYCOGEN DEBRANCHING ENZYME"/>
    <property type="match status" value="1"/>
</dbReference>
<protein>
    <recommendedName>
        <fullName evidence="5">Glycogen debranching protein</fullName>
    </recommendedName>
</protein>
<organism evidence="3 4">
    <name type="scientific">candidate division KD3-62 bacterium DG_56</name>
    <dbReference type="NCBI Taxonomy" id="1704032"/>
    <lineage>
        <taxon>Bacteria</taxon>
        <taxon>candidate division KD3-62</taxon>
    </lineage>
</organism>
<dbReference type="InterPro" id="IPR024742">
    <property type="entry name" value="Glycogen_debranch_N"/>
</dbReference>
<feature type="domain" description="Glycogen debranching enzyme C-terminal" evidence="1">
    <location>
        <begin position="280"/>
        <end position="497"/>
    </location>
</feature>
<reference evidence="3 4" key="1">
    <citation type="journal article" date="2015" name="Microbiome">
        <title>Genomic resolution of linkages in carbon, nitrogen, and sulfur cycling among widespread estuary sediment bacteria.</title>
        <authorList>
            <person name="Baker B.J."/>
            <person name="Lazar C.S."/>
            <person name="Teske A.P."/>
            <person name="Dick G.J."/>
        </authorList>
    </citation>
    <scope>NUCLEOTIDE SEQUENCE [LARGE SCALE GENOMIC DNA]</scope>
    <source>
        <strain evidence="3">DG_56</strain>
    </source>
</reference>
<dbReference type="Pfam" id="PF12439">
    <property type="entry name" value="GDE_N"/>
    <property type="match status" value="1"/>
</dbReference>
<comment type="caution">
    <text evidence="3">The sequence shown here is derived from an EMBL/GenBank/DDBJ whole genome shotgun (WGS) entry which is preliminary data.</text>
</comment>
<accession>A0A0S7XHE3</accession>
<proteinExistence type="predicted"/>
<dbReference type="InterPro" id="IPR008928">
    <property type="entry name" value="6-hairpin_glycosidase_sf"/>
</dbReference>
<evidence type="ECO:0000313" key="3">
    <source>
        <dbReference type="EMBL" id="KPJ61872.1"/>
    </source>
</evidence>
<dbReference type="InterPro" id="IPR012341">
    <property type="entry name" value="6hp_glycosidase-like_sf"/>
</dbReference>
<dbReference type="AlphaFoldDB" id="A0A0S7XHE3"/>
<evidence type="ECO:0000259" key="2">
    <source>
        <dbReference type="Pfam" id="PF12439"/>
    </source>
</evidence>
<dbReference type="NCBIfam" id="TIGR01561">
    <property type="entry name" value="gde_arch"/>
    <property type="match status" value="1"/>
</dbReference>
<dbReference type="GO" id="GO:0004134">
    <property type="term" value="F:4-alpha-glucanotransferase activity"/>
    <property type="evidence" value="ECO:0007669"/>
    <property type="project" value="InterPro"/>
</dbReference>
<dbReference type="Proteomes" id="UP000052020">
    <property type="component" value="Unassembled WGS sequence"/>
</dbReference>
<dbReference type="GO" id="GO:0004135">
    <property type="term" value="F:amylo-alpha-1,6-glucosidase activity"/>
    <property type="evidence" value="ECO:0007669"/>
    <property type="project" value="InterPro"/>
</dbReference>
<dbReference type="GO" id="GO:0005980">
    <property type="term" value="P:glycogen catabolic process"/>
    <property type="evidence" value="ECO:0007669"/>
    <property type="project" value="InterPro"/>
</dbReference>
<evidence type="ECO:0008006" key="5">
    <source>
        <dbReference type="Google" id="ProtNLM"/>
    </source>
</evidence>
<dbReference type="Pfam" id="PF06202">
    <property type="entry name" value="GDE_C"/>
    <property type="match status" value="1"/>
</dbReference>
<dbReference type="EMBL" id="LIZY01000141">
    <property type="protein sequence ID" value="KPJ61872.1"/>
    <property type="molecule type" value="Genomic_DNA"/>
</dbReference>
<dbReference type="InterPro" id="IPR010401">
    <property type="entry name" value="AGL/Gdb1"/>
</dbReference>
<feature type="domain" description="Glycogen debranching enzyme bacterial and archaeal type N-terminal" evidence="2">
    <location>
        <begin position="18"/>
        <end position="236"/>
    </location>
</feature>
<dbReference type="PANTHER" id="PTHR10569">
    <property type="entry name" value="GLYCOGEN DEBRANCHING ENZYME"/>
    <property type="match status" value="1"/>
</dbReference>
<dbReference type="InterPro" id="IPR006451">
    <property type="entry name" value="Glycogen_debranch_arc"/>
</dbReference>
<feature type="non-terminal residue" evidence="3">
    <location>
        <position position="500"/>
    </location>
</feature>